<organism evidence="3 4">
    <name type="scientific">Chondromyces apiculatus DSM 436</name>
    <dbReference type="NCBI Taxonomy" id="1192034"/>
    <lineage>
        <taxon>Bacteria</taxon>
        <taxon>Pseudomonadati</taxon>
        <taxon>Myxococcota</taxon>
        <taxon>Polyangia</taxon>
        <taxon>Polyangiales</taxon>
        <taxon>Polyangiaceae</taxon>
        <taxon>Chondromyces</taxon>
    </lineage>
</organism>
<evidence type="ECO:0000313" key="3">
    <source>
        <dbReference type="EMBL" id="EYF03101.1"/>
    </source>
</evidence>
<feature type="domain" description="STAS" evidence="2">
    <location>
        <begin position="372"/>
        <end position="483"/>
    </location>
</feature>
<dbReference type="InterPro" id="IPR036513">
    <property type="entry name" value="STAS_dom_sf"/>
</dbReference>
<dbReference type="PROSITE" id="PS50801">
    <property type="entry name" value="STAS"/>
    <property type="match status" value="1"/>
</dbReference>
<dbReference type="Gene3D" id="3.30.450.20">
    <property type="entry name" value="PAS domain"/>
    <property type="match status" value="1"/>
</dbReference>
<dbReference type="InterPro" id="IPR013656">
    <property type="entry name" value="PAS_4"/>
</dbReference>
<dbReference type="Proteomes" id="UP000019678">
    <property type="component" value="Unassembled WGS sequence"/>
</dbReference>
<keyword evidence="1" id="KW-0597">Phosphoprotein</keyword>
<dbReference type="Pfam" id="PF01740">
    <property type="entry name" value="STAS"/>
    <property type="match status" value="1"/>
</dbReference>
<reference evidence="3 4" key="1">
    <citation type="submission" date="2013-05" db="EMBL/GenBank/DDBJ databases">
        <title>Genome assembly of Chondromyces apiculatus DSM 436.</title>
        <authorList>
            <person name="Sharma G."/>
            <person name="Khatri I."/>
            <person name="Kaur C."/>
            <person name="Mayilraj S."/>
            <person name="Subramanian S."/>
        </authorList>
    </citation>
    <scope>NUCLEOTIDE SEQUENCE [LARGE SCALE GENOMIC DNA]</scope>
    <source>
        <strain evidence="3 4">DSM 436</strain>
    </source>
</reference>
<protein>
    <recommendedName>
        <fullName evidence="2">STAS domain-containing protein</fullName>
    </recommendedName>
</protein>
<dbReference type="eggNOG" id="COG5001">
    <property type="taxonomic scope" value="Bacteria"/>
</dbReference>
<dbReference type="PANTHER" id="PTHR33745">
    <property type="entry name" value="RSBT ANTAGONIST PROTEIN RSBS-RELATED"/>
    <property type="match status" value="1"/>
</dbReference>
<dbReference type="InterPro" id="IPR051932">
    <property type="entry name" value="Bact_StressResp_Reg"/>
</dbReference>
<dbReference type="RefSeq" id="WP_044246700.1">
    <property type="nucleotide sequence ID" value="NZ_ASRX01000051.1"/>
</dbReference>
<dbReference type="CDD" id="cd07041">
    <property type="entry name" value="STAS_RsbR_RsbS_like"/>
    <property type="match status" value="1"/>
</dbReference>
<dbReference type="eggNOG" id="COG1366">
    <property type="taxonomic scope" value="Bacteria"/>
</dbReference>
<evidence type="ECO:0000259" key="2">
    <source>
        <dbReference type="PROSITE" id="PS50801"/>
    </source>
</evidence>
<dbReference type="SUPFAM" id="SSF55785">
    <property type="entry name" value="PYP-like sensor domain (PAS domain)"/>
    <property type="match status" value="2"/>
</dbReference>
<dbReference type="PANTHER" id="PTHR33745:SF3">
    <property type="entry name" value="RSBT CO-ANTAGONIST PROTEIN RSBRC"/>
    <property type="match status" value="1"/>
</dbReference>
<dbReference type="Gene3D" id="3.30.750.24">
    <property type="entry name" value="STAS domain"/>
    <property type="match status" value="1"/>
</dbReference>
<evidence type="ECO:0000256" key="1">
    <source>
        <dbReference type="ARBA" id="ARBA00022553"/>
    </source>
</evidence>
<name>A0A017T3I7_9BACT</name>
<dbReference type="SUPFAM" id="SSF52091">
    <property type="entry name" value="SpoIIaa-like"/>
    <property type="match status" value="1"/>
</dbReference>
<dbReference type="EMBL" id="ASRX01000051">
    <property type="protein sequence ID" value="EYF03101.1"/>
    <property type="molecule type" value="Genomic_DNA"/>
</dbReference>
<evidence type="ECO:0000313" key="4">
    <source>
        <dbReference type="Proteomes" id="UP000019678"/>
    </source>
</evidence>
<dbReference type="InterPro" id="IPR035965">
    <property type="entry name" value="PAS-like_dom_sf"/>
</dbReference>
<accession>A0A017T3I7</accession>
<keyword evidence="4" id="KW-1185">Reference proteome</keyword>
<dbReference type="STRING" id="1192034.CAP_6215"/>
<dbReference type="InterPro" id="IPR002645">
    <property type="entry name" value="STAS_dom"/>
</dbReference>
<dbReference type="AlphaFoldDB" id="A0A017T3I7"/>
<comment type="caution">
    <text evidence="3">The sequence shown here is derived from an EMBL/GenBank/DDBJ whole genome shotgun (WGS) entry which is preliminary data.</text>
</comment>
<sequence length="488" mass="52948">MPTSLLFDGCPEPLAVIVGGVIREANAAWKTEFGAASSIAACFALEDQALLRSALAQAVSGRASLVARLAVGPQRGVAMRCTLWAAGEDACCLRLDDVARGAVAIAHEMARNVARTTADDIVHSKEKTLLWIFDQMDAVLWTVLRDGTLALNEGKALGHYGLHPGDYVGSNTFAMYPEGSHTLSTTRRVLAGASSKDWFVEEHVSWLQECHPLRGEDGEVVAQVGLALAMTENVKEMRQAQSLLRVINELPMVVWAMSKDGTCTLSAGNNLHLLNRAPGELVGKNLFEVYKAYPDAIARFHRALAGESFTLEHPVGESVWRSSYHPALDGKGAVTGLFSITEDITLRAQDEKRMRDQLALIQSQKQAIDRLISPIIGVWRGVLVVPLMGDLDAERTSVVTERLLEAVIQQAARFTILDLTGIDMVDSATAQRLFTIMRSVDLLGCTALLSGIGPSVARTMVTLGIEIPGERTHSTLAEALRRCMRREG</sequence>
<gene>
    <name evidence="3" type="ORF">CAP_6215</name>
</gene>
<proteinExistence type="predicted"/>
<dbReference type="Pfam" id="PF08448">
    <property type="entry name" value="PAS_4"/>
    <property type="match status" value="1"/>
</dbReference>